<keyword evidence="8 10" id="KW-0594">Phospholipid biosynthesis</keyword>
<evidence type="ECO:0000313" key="12">
    <source>
        <dbReference type="Proteomes" id="UP000753908"/>
    </source>
</evidence>
<keyword evidence="3 10" id="KW-0808">Transferase</keyword>
<reference evidence="11" key="1">
    <citation type="submission" date="2021-05" db="EMBL/GenBank/DDBJ databases">
        <authorList>
            <person name="Pietrasiak N."/>
            <person name="Ward R."/>
            <person name="Stajich J.E."/>
            <person name="Kurbessoian T."/>
        </authorList>
    </citation>
    <scope>NUCLEOTIDE SEQUENCE</scope>
    <source>
        <strain evidence="11">CPER-KK1</strain>
    </source>
</reference>
<keyword evidence="1 10" id="KW-1003">Cell membrane</keyword>
<evidence type="ECO:0000256" key="3">
    <source>
        <dbReference type="ARBA" id="ARBA00022679"/>
    </source>
</evidence>
<evidence type="ECO:0000256" key="9">
    <source>
        <dbReference type="ARBA" id="ARBA00023264"/>
    </source>
</evidence>
<sequence>MVLELILSGLLLLTAYLLGSTPTGYTVGRLLKGIDIREQGSGSTGATNVLRTLGKGPALVVLLIDALKGVGAIALVDAFYALPMTQVVPSTWKPWLVALAAFAGILGHSKSIWLNFTGGKSVATSLGVLLAMSLPVGLGTLGVFAVVLALSRIVSLGSITGAIAVSILMILFKQPLPYQLFAIAAGSYVIYRHRSNIQRILAGTEPQLGQPLPQEANSN</sequence>
<dbReference type="Proteomes" id="UP000753908">
    <property type="component" value="Unassembled WGS sequence"/>
</dbReference>
<evidence type="ECO:0000256" key="4">
    <source>
        <dbReference type="ARBA" id="ARBA00022692"/>
    </source>
</evidence>
<accession>A0A951U9D9</accession>
<comment type="caution">
    <text evidence="11">The sequence shown here is derived from an EMBL/GenBank/DDBJ whole genome shotgun (WGS) entry which is preliminary data.</text>
</comment>
<evidence type="ECO:0000256" key="2">
    <source>
        <dbReference type="ARBA" id="ARBA00022516"/>
    </source>
</evidence>
<organism evidence="11 12">
    <name type="scientific">Symplocastrum torsivum CPER-KK1</name>
    <dbReference type="NCBI Taxonomy" id="450513"/>
    <lineage>
        <taxon>Bacteria</taxon>
        <taxon>Bacillati</taxon>
        <taxon>Cyanobacteriota</taxon>
        <taxon>Cyanophyceae</taxon>
        <taxon>Oscillatoriophycideae</taxon>
        <taxon>Oscillatoriales</taxon>
        <taxon>Microcoleaceae</taxon>
        <taxon>Symplocastrum</taxon>
    </lineage>
</organism>
<comment type="subunit">
    <text evidence="10">Probably interacts with PlsX.</text>
</comment>
<comment type="pathway">
    <text evidence="10">Lipid metabolism; phospholipid metabolism.</text>
</comment>
<evidence type="ECO:0000256" key="6">
    <source>
        <dbReference type="ARBA" id="ARBA00023098"/>
    </source>
</evidence>
<dbReference type="EMBL" id="JAHHIF010000014">
    <property type="protein sequence ID" value="MBW4545263.1"/>
    <property type="molecule type" value="Genomic_DNA"/>
</dbReference>
<evidence type="ECO:0000256" key="10">
    <source>
        <dbReference type="HAMAP-Rule" id="MF_01043"/>
    </source>
</evidence>
<reference evidence="11" key="2">
    <citation type="journal article" date="2022" name="Microbiol. Resour. Announc.">
        <title>Metagenome Sequencing to Explore Phylogenomics of Terrestrial Cyanobacteria.</title>
        <authorList>
            <person name="Ward R.D."/>
            <person name="Stajich J.E."/>
            <person name="Johansen J.R."/>
            <person name="Huntemann M."/>
            <person name="Clum A."/>
            <person name="Foster B."/>
            <person name="Foster B."/>
            <person name="Roux S."/>
            <person name="Palaniappan K."/>
            <person name="Varghese N."/>
            <person name="Mukherjee S."/>
            <person name="Reddy T.B.K."/>
            <person name="Daum C."/>
            <person name="Copeland A."/>
            <person name="Chen I.A."/>
            <person name="Ivanova N.N."/>
            <person name="Kyrpides N.C."/>
            <person name="Shapiro N."/>
            <person name="Eloe-Fadrosh E.A."/>
            <person name="Pietrasiak N."/>
        </authorList>
    </citation>
    <scope>NUCLEOTIDE SEQUENCE</scope>
    <source>
        <strain evidence="11">CPER-KK1</strain>
    </source>
</reference>
<feature type="transmembrane region" description="Helical" evidence="10">
    <location>
        <begin position="58"/>
        <end position="82"/>
    </location>
</feature>
<evidence type="ECO:0000256" key="1">
    <source>
        <dbReference type="ARBA" id="ARBA00022475"/>
    </source>
</evidence>
<dbReference type="HAMAP" id="MF_01043">
    <property type="entry name" value="PlsY"/>
    <property type="match status" value="1"/>
</dbReference>
<dbReference type="EC" id="2.3.1.275" evidence="10"/>
<proteinExistence type="inferred from homology"/>
<dbReference type="GO" id="GO:0008654">
    <property type="term" value="P:phospholipid biosynthetic process"/>
    <property type="evidence" value="ECO:0007669"/>
    <property type="project" value="UniProtKB-UniRule"/>
</dbReference>
<evidence type="ECO:0000256" key="5">
    <source>
        <dbReference type="ARBA" id="ARBA00022989"/>
    </source>
</evidence>
<dbReference type="InterPro" id="IPR003811">
    <property type="entry name" value="G3P_acylTferase_PlsY"/>
</dbReference>
<evidence type="ECO:0000256" key="7">
    <source>
        <dbReference type="ARBA" id="ARBA00023136"/>
    </source>
</evidence>
<dbReference type="NCBIfam" id="TIGR00023">
    <property type="entry name" value="glycerol-3-phosphate 1-O-acyltransferase PlsY"/>
    <property type="match status" value="1"/>
</dbReference>
<dbReference type="GO" id="GO:0043772">
    <property type="term" value="F:acyl-phosphate glycerol-3-phosphate acyltransferase activity"/>
    <property type="evidence" value="ECO:0007669"/>
    <property type="project" value="UniProtKB-UniRule"/>
</dbReference>
<dbReference type="SMART" id="SM01207">
    <property type="entry name" value="G3P_acyltransf"/>
    <property type="match status" value="1"/>
</dbReference>
<feature type="transmembrane region" description="Helical" evidence="10">
    <location>
        <begin position="126"/>
        <end position="148"/>
    </location>
</feature>
<keyword evidence="2 10" id="KW-0444">Lipid biosynthesis</keyword>
<feature type="transmembrane region" description="Helical" evidence="10">
    <location>
        <begin position="94"/>
        <end position="114"/>
    </location>
</feature>
<dbReference type="Pfam" id="PF02660">
    <property type="entry name" value="G3P_acyltransf"/>
    <property type="match status" value="1"/>
</dbReference>
<keyword evidence="11" id="KW-0012">Acyltransferase</keyword>
<comment type="function">
    <text evidence="10">Catalyzes the transfer of an acyl group from acyl-phosphate (acyl-PO(4)) to glycerol-3-phosphate (G3P) to form lysophosphatidic acid (LPA). This enzyme utilizes acyl-phosphate as fatty acyl donor, but not acyl-CoA or acyl-ACP.</text>
</comment>
<evidence type="ECO:0000313" key="11">
    <source>
        <dbReference type="EMBL" id="MBW4545263.1"/>
    </source>
</evidence>
<protein>
    <recommendedName>
        <fullName evidence="10">Glycerol-3-phosphate acyltransferase</fullName>
    </recommendedName>
    <alternativeName>
        <fullName evidence="10">Acyl-PO4 G3P acyltransferase</fullName>
    </alternativeName>
    <alternativeName>
        <fullName evidence="10">Acyl-phosphate--glycerol-3-phosphate acyltransferase</fullName>
    </alternativeName>
    <alternativeName>
        <fullName evidence="10">G3P acyltransferase</fullName>
        <shortName evidence="10">GPAT</shortName>
        <ecNumber evidence="10">2.3.1.275</ecNumber>
    </alternativeName>
    <alternativeName>
        <fullName evidence="10">Lysophosphatidic acid synthase</fullName>
        <shortName evidence="10">LPA synthase</shortName>
    </alternativeName>
</protein>
<keyword evidence="5 10" id="KW-1133">Transmembrane helix</keyword>
<name>A0A951U9D9_9CYAN</name>
<feature type="transmembrane region" description="Helical" evidence="10">
    <location>
        <begin position="153"/>
        <end position="170"/>
    </location>
</feature>
<comment type="catalytic activity">
    <reaction evidence="10">
        <text>an acyl phosphate + sn-glycerol 3-phosphate = a 1-acyl-sn-glycero-3-phosphate + phosphate</text>
        <dbReference type="Rhea" id="RHEA:34075"/>
        <dbReference type="ChEBI" id="CHEBI:43474"/>
        <dbReference type="ChEBI" id="CHEBI:57597"/>
        <dbReference type="ChEBI" id="CHEBI:57970"/>
        <dbReference type="ChEBI" id="CHEBI:59918"/>
        <dbReference type="EC" id="2.3.1.275"/>
    </reaction>
</comment>
<gene>
    <name evidence="10 11" type="primary">plsY</name>
    <name evidence="11" type="ORF">KME25_12575</name>
</gene>
<comment type="subcellular location">
    <subcellularLocation>
        <location evidence="10">Cell membrane</location>
        <topology evidence="10">Multi-pass membrane protein</topology>
    </subcellularLocation>
</comment>
<dbReference type="GO" id="GO:0005886">
    <property type="term" value="C:plasma membrane"/>
    <property type="evidence" value="ECO:0007669"/>
    <property type="project" value="UniProtKB-SubCell"/>
</dbReference>
<keyword evidence="9 10" id="KW-1208">Phospholipid metabolism</keyword>
<keyword evidence="7 10" id="KW-0472">Membrane</keyword>
<keyword evidence="4 10" id="KW-0812">Transmembrane</keyword>
<dbReference type="PANTHER" id="PTHR30309:SF0">
    <property type="entry name" value="GLYCEROL-3-PHOSPHATE ACYLTRANSFERASE-RELATED"/>
    <property type="match status" value="1"/>
</dbReference>
<evidence type="ECO:0000256" key="8">
    <source>
        <dbReference type="ARBA" id="ARBA00023209"/>
    </source>
</evidence>
<comment type="similarity">
    <text evidence="10">Belongs to the PlsY family.</text>
</comment>
<keyword evidence="6 10" id="KW-0443">Lipid metabolism</keyword>
<dbReference type="PANTHER" id="PTHR30309">
    <property type="entry name" value="INNER MEMBRANE PROTEIN YGIH"/>
    <property type="match status" value="1"/>
</dbReference>
<dbReference type="AlphaFoldDB" id="A0A951U9D9"/>